<protein>
    <recommendedName>
        <fullName evidence="6">RING-type domain-containing protein</fullName>
    </recommendedName>
</protein>
<feature type="region of interest" description="Disordered" evidence="5">
    <location>
        <begin position="92"/>
        <end position="117"/>
    </location>
</feature>
<dbReference type="CDD" id="cd16574">
    <property type="entry name" value="RING-HC_Topors"/>
    <property type="match status" value="1"/>
</dbReference>
<proteinExistence type="predicted"/>
<evidence type="ECO:0000256" key="5">
    <source>
        <dbReference type="SAM" id="MobiDB-lite"/>
    </source>
</evidence>
<evidence type="ECO:0000256" key="2">
    <source>
        <dbReference type="ARBA" id="ARBA00022771"/>
    </source>
</evidence>
<keyword evidence="3" id="KW-0862">Zinc</keyword>
<dbReference type="InterPro" id="IPR017907">
    <property type="entry name" value="Znf_RING_CS"/>
</dbReference>
<dbReference type="Pfam" id="PF13639">
    <property type="entry name" value="zf-RING_2"/>
    <property type="match status" value="1"/>
</dbReference>
<dbReference type="PANTHER" id="PTHR46563">
    <property type="entry name" value="RING-TYPE DOMAIN-CONTAINING PROTEIN"/>
    <property type="match status" value="1"/>
</dbReference>
<keyword evidence="1" id="KW-0479">Metal-binding</keyword>
<dbReference type="PROSITE" id="PS50089">
    <property type="entry name" value="ZF_RING_2"/>
    <property type="match status" value="1"/>
</dbReference>
<dbReference type="InterPro" id="IPR013083">
    <property type="entry name" value="Znf_RING/FYVE/PHD"/>
</dbReference>
<evidence type="ECO:0000256" key="1">
    <source>
        <dbReference type="ARBA" id="ARBA00022723"/>
    </source>
</evidence>
<dbReference type="PROSITE" id="PS00518">
    <property type="entry name" value="ZF_RING_1"/>
    <property type="match status" value="1"/>
</dbReference>
<feature type="domain" description="RING-type" evidence="6">
    <location>
        <begin position="158"/>
        <end position="199"/>
    </location>
</feature>
<feature type="compositionally biased region" description="Basic residues" evidence="5">
    <location>
        <begin position="210"/>
        <end position="231"/>
    </location>
</feature>
<reference evidence="7" key="1">
    <citation type="submission" date="2021-01" db="EMBL/GenBank/DDBJ databases">
        <authorList>
            <person name="Corre E."/>
            <person name="Pelletier E."/>
            <person name="Niang G."/>
            <person name="Scheremetjew M."/>
            <person name="Finn R."/>
            <person name="Kale V."/>
            <person name="Holt S."/>
            <person name="Cochrane G."/>
            <person name="Meng A."/>
            <person name="Brown T."/>
            <person name="Cohen L."/>
        </authorList>
    </citation>
    <scope>NUCLEOTIDE SEQUENCE</scope>
    <source>
        <strain evidence="7">B650</strain>
    </source>
</reference>
<evidence type="ECO:0000256" key="4">
    <source>
        <dbReference type="PROSITE-ProRule" id="PRU00175"/>
    </source>
</evidence>
<dbReference type="SUPFAM" id="SSF57850">
    <property type="entry name" value="RING/U-box"/>
    <property type="match status" value="1"/>
</dbReference>
<organism evidence="7">
    <name type="scientific">Leptocylindrus danicus</name>
    <dbReference type="NCBI Taxonomy" id="163516"/>
    <lineage>
        <taxon>Eukaryota</taxon>
        <taxon>Sar</taxon>
        <taxon>Stramenopiles</taxon>
        <taxon>Ochrophyta</taxon>
        <taxon>Bacillariophyta</taxon>
        <taxon>Coscinodiscophyceae</taxon>
        <taxon>Chaetocerotophycidae</taxon>
        <taxon>Leptocylindrales</taxon>
        <taxon>Leptocylindraceae</taxon>
        <taxon>Leptocylindrus</taxon>
    </lineage>
</organism>
<name>A0A7S2KPG2_9STRA</name>
<dbReference type="AlphaFoldDB" id="A0A7S2KPG2"/>
<feature type="compositionally biased region" description="Polar residues" evidence="5">
    <location>
        <begin position="1"/>
        <end position="13"/>
    </location>
</feature>
<accession>A0A7S2KPG2</accession>
<dbReference type="SMART" id="SM00184">
    <property type="entry name" value="RING"/>
    <property type="match status" value="1"/>
</dbReference>
<dbReference type="Gene3D" id="3.30.40.10">
    <property type="entry name" value="Zinc/RING finger domain, C3HC4 (zinc finger)"/>
    <property type="match status" value="1"/>
</dbReference>
<dbReference type="PANTHER" id="PTHR46563:SF1">
    <property type="entry name" value="RING-TYPE DOMAIN-CONTAINING PROTEIN-RELATED"/>
    <property type="match status" value="1"/>
</dbReference>
<feature type="region of interest" description="Disordered" evidence="5">
    <location>
        <begin position="1"/>
        <end position="38"/>
    </location>
</feature>
<evidence type="ECO:0000256" key="3">
    <source>
        <dbReference type="ARBA" id="ARBA00022833"/>
    </source>
</evidence>
<evidence type="ECO:0000313" key="7">
    <source>
        <dbReference type="EMBL" id="CAD9582087.1"/>
    </source>
</evidence>
<keyword evidence="2 4" id="KW-0863">Zinc-finger</keyword>
<evidence type="ECO:0000259" key="6">
    <source>
        <dbReference type="PROSITE" id="PS50089"/>
    </source>
</evidence>
<dbReference type="InterPro" id="IPR001841">
    <property type="entry name" value="Znf_RING"/>
</dbReference>
<feature type="region of interest" description="Disordered" evidence="5">
    <location>
        <begin position="209"/>
        <end position="237"/>
    </location>
</feature>
<dbReference type="InterPro" id="IPR058746">
    <property type="entry name" value="Znf_RING-type_Topors"/>
</dbReference>
<dbReference type="GO" id="GO:0008270">
    <property type="term" value="F:zinc ion binding"/>
    <property type="evidence" value="ECO:0007669"/>
    <property type="project" value="UniProtKB-KW"/>
</dbReference>
<sequence>MSNHHFTRSQGSRRNWEQLQIHQQQHHNNPGSLQGNLNSNNSTAIVDIFDSRMAANTAAAGQAFNVNHTRDMNNSNTTNNFATAAAAPLFGPSPPIAVPGLRRSQRNRGSNNSPVKTDIPQAAAEIDVEEIDCKPKAKGLPKDDLGLDNVDADTDKSCCICLEVPTQENEARVDNCEHIFCFTCIEKWSERENTCPLCKSRFGRIERVHKQVKKRKKGESKQRVKNSKKVKNRDQRSEVSFGTAQIQNILLRLNRARAGAIQDDVERYFVAGGARGFARTEAAQRFNFPAMQRGMFAPMSMQLEFGHDPFDVFIDGDRAMSVEPRFVTFPLNHASNNSDRAAGADRQRSYATNTNVANAGSTVDVPLEIADSDDDDTVEVLNVRRSSRRRR</sequence>
<gene>
    <name evidence="7" type="ORF">LDAN0321_LOCUS10557</name>
</gene>
<dbReference type="EMBL" id="HBGY01016318">
    <property type="protein sequence ID" value="CAD9582087.1"/>
    <property type="molecule type" value="Transcribed_RNA"/>
</dbReference>
<feature type="region of interest" description="Disordered" evidence="5">
    <location>
        <begin position="333"/>
        <end position="357"/>
    </location>
</feature>
<feature type="compositionally biased region" description="Low complexity" evidence="5">
    <location>
        <begin position="18"/>
        <end position="38"/>
    </location>
</feature>